<proteinExistence type="predicted"/>
<reference evidence="1" key="1">
    <citation type="submission" date="2015-07" db="EMBL/GenBank/DDBJ databases">
        <title>MeaNS - Measles Nucleotide Surveillance Program.</title>
        <authorList>
            <person name="Tran T."/>
            <person name="Druce J."/>
        </authorList>
    </citation>
    <scope>NUCLEOTIDE SEQUENCE</scope>
    <source>
        <strain evidence="1">UCB-OBI-ISO-001</strain>
        <tissue evidence="1">Gonad</tissue>
    </source>
</reference>
<dbReference type="AlphaFoldDB" id="A0A0L8GZ75"/>
<gene>
    <name evidence="1" type="ORF">OCBIM_22025397mg</name>
</gene>
<organism evidence="1">
    <name type="scientific">Octopus bimaculoides</name>
    <name type="common">California two-spotted octopus</name>
    <dbReference type="NCBI Taxonomy" id="37653"/>
    <lineage>
        <taxon>Eukaryota</taxon>
        <taxon>Metazoa</taxon>
        <taxon>Spiralia</taxon>
        <taxon>Lophotrochozoa</taxon>
        <taxon>Mollusca</taxon>
        <taxon>Cephalopoda</taxon>
        <taxon>Coleoidea</taxon>
        <taxon>Octopodiformes</taxon>
        <taxon>Octopoda</taxon>
        <taxon>Incirrata</taxon>
        <taxon>Octopodidae</taxon>
        <taxon>Octopus</taxon>
    </lineage>
</organism>
<name>A0A0L8GZ75_OCTBM</name>
<sequence>MFLPYTLHTFSSHFLPTCINVLDAVCDVVVLPEITKAHNTIVKVFKFLYFVKHVMTARKVRRNSE</sequence>
<evidence type="ECO:0000313" key="1">
    <source>
        <dbReference type="EMBL" id="KOF82366.1"/>
    </source>
</evidence>
<protein>
    <submittedName>
        <fullName evidence="1">Uncharacterized protein</fullName>
    </submittedName>
</protein>
<accession>A0A0L8GZ75</accession>
<dbReference type="EMBL" id="KQ419788">
    <property type="protein sequence ID" value="KOF82366.1"/>
    <property type="molecule type" value="Genomic_DNA"/>
</dbReference>